<dbReference type="PANTHER" id="PTHR43150">
    <property type="entry name" value="HYPERKINETIC, ISOFORM M"/>
    <property type="match status" value="1"/>
</dbReference>
<accession>A0A507CBN0</accession>
<keyword evidence="2" id="KW-0521">NADP</keyword>
<evidence type="ECO:0000256" key="2">
    <source>
        <dbReference type="ARBA" id="ARBA00022857"/>
    </source>
</evidence>
<protein>
    <recommendedName>
        <fullName evidence="4">NADP-dependent oxidoreductase domain-containing protein</fullName>
    </recommendedName>
</protein>
<keyword evidence="3" id="KW-0560">Oxidoreductase</keyword>
<dbReference type="CDD" id="cd19143">
    <property type="entry name" value="AKR_AKR6C1_2"/>
    <property type="match status" value="1"/>
</dbReference>
<gene>
    <name evidence="5" type="ORF">SmJEL517_g01210</name>
</gene>
<dbReference type="GeneID" id="42002435"/>
<dbReference type="InterPro" id="IPR036812">
    <property type="entry name" value="NAD(P)_OxRdtase_dom_sf"/>
</dbReference>
<evidence type="ECO:0000256" key="1">
    <source>
        <dbReference type="ARBA" id="ARBA00006515"/>
    </source>
</evidence>
<evidence type="ECO:0000259" key="4">
    <source>
        <dbReference type="Pfam" id="PF00248"/>
    </source>
</evidence>
<organism evidence="5 6">
    <name type="scientific">Synchytrium microbalum</name>
    <dbReference type="NCBI Taxonomy" id="1806994"/>
    <lineage>
        <taxon>Eukaryota</taxon>
        <taxon>Fungi</taxon>
        <taxon>Fungi incertae sedis</taxon>
        <taxon>Chytridiomycota</taxon>
        <taxon>Chytridiomycota incertae sedis</taxon>
        <taxon>Chytridiomycetes</taxon>
        <taxon>Synchytriales</taxon>
        <taxon>Synchytriaceae</taxon>
        <taxon>Synchytrium</taxon>
    </lineage>
</organism>
<feature type="domain" description="NADP-dependent oxidoreductase" evidence="4">
    <location>
        <begin position="27"/>
        <end position="341"/>
    </location>
</feature>
<sequence>MSTTPAKKGPKMLYRNLGNTGIRVSVLSLGGWVTYGGQVGNQVAFDCMKASYDAGVNFFDTAEGYANGESEKVMGAAIRHFKWPRNTLIISTKIYFGPGVRDMNGMGWNARGLSRKHIVEGLDACLERLGLPYVDVVFAHRPDDTVPMEETVRAFNHVINQGKALYWGTSEWSQEQLTDAWAVADRLGLIGPACEQPQYSMLVREKFEAEYAPLYKKRGLGTTIWSPLASGVLSGKYSQGNIPKDSRFAMADAQMQSIRARYTENAEGKANLAKVDALAPIAKRLNCSLSALALAWCAKNPNVSTVIMGASKVEQIHENLTAISVIPLLTDSVMAEIEKILANKPKQATARF</sequence>
<dbReference type="PANTHER" id="PTHR43150:SF2">
    <property type="entry name" value="HYPERKINETIC, ISOFORM M"/>
    <property type="match status" value="1"/>
</dbReference>
<name>A0A507CBN0_9FUNG</name>
<reference evidence="5 6" key="1">
    <citation type="journal article" date="2019" name="Sci. Rep.">
        <title>Comparative genomics of chytrid fungi reveal insights into the obligate biotrophic and pathogenic lifestyle of Synchytrium endobioticum.</title>
        <authorList>
            <person name="van de Vossenberg B.T.L.H."/>
            <person name="Warris S."/>
            <person name="Nguyen H.D.T."/>
            <person name="van Gent-Pelzer M.P.E."/>
            <person name="Joly D.L."/>
            <person name="van de Geest H.C."/>
            <person name="Bonants P.J.M."/>
            <person name="Smith D.S."/>
            <person name="Levesque C.A."/>
            <person name="van der Lee T.A.J."/>
        </authorList>
    </citation>
    <scope>NUCLEOTIDE SEQUENCE [LARGE SCALE GENOMIC DNA]</scope>
    <source>
        <strain evidence="5 6">JEL517</strain>
    </source>
</reference>
<dbReference type="RefSeq" id="XP_031026773.1">
    <property type="nucleotide sequence ID" value="XM_031167138.1"/>
</dbReference>
<comment type="similarity">
    <text evidence="1">Belongs to the shaker potassium channel beta subunit family.</text>
</comment>
<evidence type="ECO:0000256" key="3">
    <source>
        <dbReference type="ARBA" id="ARBA00023002"/>
    </source>
</evidence>
<comment type="caution">
    <text evidence="5">The sequence shown here is derived from an EMBL/GenBank/DDBJ whole genome shotgun (WGS) entry which is preliminary data.</text>
</comment>
<dbReference type="SUPFAM" id="SSF51430">
    <property type="entry name" value="NAD(P)-linked oxidoreductase"/>
    <property type="match status" value="1"/>
</dbReference>
<dbReference type="AlphaFoldDB" id="A0A507CBN0"/>
<dbReference type="PRINTS" id="PR01577">
    <property type="entry name" value="KCNABCHANNEL"/>
</dbReference>
<dbReference type="EMBL" id="QEAO01000004">
    <property type="protein sequence ID" value="TPX36559.1"/>
    <property type="molecule type" value="Genomic_DNA"/>
</dbReference>
<dbReference type="Proteomes" id="UP000319731">
    <property type="component" value="Unassembled WGS sequence"/>
</dbReference>
<proteinExistence type="inferred from homology"/>
<dbReference type="STRING" id="1806994.A0A507CBN0"/>
<dbReference type="OrthoDB" id="1720422at2759"/>
<evidence type="ECO:0000313" key="6">
    <source>
        <dbReference type="Proteomes" id="UP000319731"/>
    </source>
</evidence>
<dbReference type="GO" id="GO:0016491">
    <property type="term" value="F:oxidoreductase activity"/>
    <property type="evidence" value="ECO:0007669"/>
    <property type="project" value="UniProtKB-KW"/>
</dbReference>
<evidence type="ECO:0000313" key="5">
    <source>
        <dbReference type="EMBL" id="TPX36559.1"/>
    </source>
</evidence>
<keyword evidence="6" id="KW-1185">Reference proteome</keyword>
<dbReference type="Gene3D" id="3.20.20.100">
    <property type="entry name" value="NADP-dependent oxidoreductase domain"/>
    <property type="match status" value="1"/>
</dbReference>
<dbReference type="InterPro" id="IPR023210">
    <property type="entry name" value="NADP_OxRdtase_dom"/>
</dbReference>
<dbReference type="Pfam" id="PF00248">
    <property type="entry name" value="Aldo_ket_red"/>
    <property type="match status" value="1"/>
</dbReference>
<dbReference type="InterPro" id="IPR005399">
    <property type="entry name" value="K_chnl_volt-dep_bsu_KCNAB-rel"/>
</dbReference>